<organism evidence="1">
    <name type="scientific">Pelagomonas calceolata</name>
    <dbReference type="NCBI Taxonomy" id="35677"/>
    <lineage>
        <taxon>Eukaryota</taxon>
        <taxon>Sar</taxon>
        <taxon>Stramenopiles</taxon>
        <taxon>Ochrophyta</taxon>
        <taxon>Pelagophyceae</taxon>
        <taxon>Pelagomonadales</taxon>
        <taxon>Pelagomonadaceae</taxon>
        <taxon>Pelagomonas</taxon>
    </lineage>
</organism>
<gene>
    <name evidence="1" type="ORF">PCAL00307_LOCUS20319</name>
    <name evidence="2" type="ORF">PECAL_6P13300</name>
</gene>
<reference evidence="2" key="2">
    <citation type="submission" date="2021-11" db="EMBL/GenBank/DDBJ databases">
        <authorList>
            <consortium name="Genoscope - CEA"/>
            <person name="William W."/>
        </authorList>
    </citation>
    <scope>NUCLEOTIDE SEQUENCE</scope>
</reference>
<protein>
    <submittedName>
        <fullName evidence="1">Uncharacterized protein</fullName>
    </submittedName>
</protein>
<evidence type="ECO:0000313" key="3">
    <source>
        <dbReference type="Proteomes" id="UP000789595"/>
    </source>
</evidence>
<keyword evidence="3" id="KW-1185">Reference proteome</keyword>
<dbReference type="AlphaFoldDB" id="A0A7S4ED93"/>
<dbReference type="EMBL" id="HBIW01023578">
    <property type="protein sequence ID" value="CAE0704871.1"/>
    <property type="molecule type" value="Transcribed_RNA"/>
</dbReference>
<accession>A0A7S4ED93</accession>
<dbReference type="OrthoDB" id="435382at2759"/>
<name>A0A7S4ED93_9STRA</name>
<proteinExistence type="predicted"/>
<dbReference type="Proteomes" id="UP000789595">
    <property type="component" value="Unassembled WGS sequence"/>
</dbReference>
<reference evidence="1" key="1">
    <citation type="submission" date="2021-01" db="EMBL/GenBank/DDBJ databases">
        <authorList>
            <person name="Corre E."/>
            <person name="Pelletier E."/>
            <person name="Niang G."/>
            <person name="Scheremetjew M."/>
            <person name="Finn R."/>
            <person name="Kale V."/>
            <person name="Holt S."/>
            <person name="Cochrane G."/>
            <person name="Meng A."/>
            <person name="Brown T."/>
            <person name="Cohen L."/>
        </authorList>
    </citation>
    <scope>NUCLEOTIDE SEQUENCE</scope>
    <source>
        <strain evidence="1">CCMP1756</strain>
    </source>
</reference>
<evidence type="ECO:0000313" key="1">
    <source>
        <dbReference type="EMBL" id="CAE0704871.1"/>
    </source>
</evidence>
<evidence type="ECO:0000313" key="2">
    <source>
        <dbReference type="EMBL" id="CAH0379699.1"/>
    </source>
</evidence>
<sequence>MPHLFDPSKIVDGKSHTKRHLEKVRTWVAKRMPQTGKAPKISCKEVLCGDPTCAPVDTVIDLLFEDQSRMVALPYEAQDVTEEILDHLFPPHEVLTAWMAGEDAPWPPPPNDELRFEVGSRVECCVGADHWEPGTVVALWYTEEGFPPGFYAPYQVELDMGNLIFAPDDSDRCIREALSLETLNVSDGA</sequence>
<dbReference type="EMBL" id="CAKKNE010000006">
    <property type="protein sequence ID" value="CAH0379699.1"/>
    <property type="molecule type" value="Genomic_DNA"/>
</dbReference>